<dbReference type="EMBL" id="JAVREK010000035">
    <property type="protein sequence ID" value="MDT0305088.1"/>
    <property type="molecule type" value="Genomic_DNA"/>
</dbReference>
<protein>
    <submittedName>
        <fullName evidence="2">WhiB family transcriptional regulator</fullName>
    </submittedName>
</protein>
<dbReference type="RefSeq" id="WP_311547603.1">
    <property type="nucleotide sequence ID" value="NZ_JAVREK010000035.1"/>
</dbReference>
<gene>
    <name evidence="2" type="ORF">RM446_23440</name>
</gene>
<evidence type="ECO:0000313" key="2">
    <source>
        <dbReference type="EMBL" id="MDT0305088.1"/>
    </source>
</evidence>
<dbReference type="InterPro" id="IPR034768">
    <property type="entry name" value="4FE4S_WBL"/>
</dbReference>
<feature type="domain" description="4Fe-4S Wbl-type" evidence="1">
    <location>
        <begin position="44"/>
        <end position="104"/>
    </location>
</feature>
<sequence>MPKPRVKTAPTDAEKRRLWAEHIAALVARGRHQVPPLNWRDRAACADNTHPDLWVPFSRQAGVNAEAARVCDWCPARTDCLVAALLDPSELGVRAGLNESTVNRLRTRLGTTDQ</sequence>
<keyword evidence="3" id="KW-1185">Reference proteome</keyword>
<comment type="caution">
    <text evidence="2">The sequence shown here is derived from an EMBL/GenBank/DDBJ whole genome shotgun (WGS) entry which is preliminary data.</text>
</comment>
<name>A0ABU2L0M2_9ACTN</name>
<dbReference type="Pfam" id="PF02467">
    <property type="entry name" value="Whib"/>
    <property type="match status" value="1"/>
</dbReference>
<dbReference type="PROSITE" id="PS51674">
    <property type="entry name" value="4FE4S_WBL"/>
    <property type="match status" value="1"/>
</dbReference>
<proteinExistence type="predicted"/>
<dbReference type="Proteomes" id="UP001183226">
    <property type="component" value="Unassembled WGS sequence"/>
</dbReference>
<reference evidence="3" key="1">
    <citation type="submission" date="2023-07" db="EMBL/GenBank/DDBJ databases">
        <title>30 novel species of actinomycetes from the DSMZ collection.</title>
        <authorList>
            <person name="Nouioui I."/>
        </authorList>
    </citation>
    <scope>NUCLEOTIDE SEQUENCE [LARGE SCALE GENOMIC DNA]</scope>
    <source>
        <strain evidence="3">DSM 45055</strain>
    </source>
</reference>
<evidence type="ECO:0000313" key="3">
    <source>
        <dbReference type="Proteomes" id="UP001183226"/>
    </source>
</evidence>
<evidence type="ECO:0000259" key="1">
    <source>
        <dbReference type="PROSITE" id="PS51674"/>
    </source>
</evidence>
<accession>A0ABU2L0M2</accession>
<organism evidence="2 3">
    <name type="scientific">Streptomonospora wellingtoniae</name>
    <dbReference type="NCBI Taxonomy" id="3075544"/>
    <lineage>
        <taxon>Bacteria</taxon>
        <taxon>Bacillati</taxon>
        <taxon>Actinomycetota</taxon>
        <taxon>Actinomycetes</taxon>
        <taxon>Streptosporangiales</taxon>
        <taxon>Nocardiopsidaceae</taxon>
        <taxon>Streptomonospora</taxon>
    </lineage>
</organism>